<evidence type="ECO:0000256" key="1">
    <source>
        <dbReference type="SAM" id="MobiDB-lite"/>
    </source>
</evidence>
<sequence length="553" mass="61709">MTCPGYRKDLMEALGLCKPSFVIENKALLECFRHFIQKGTILEWCTILPANFGARDVFTSIERLRMPVRTADVPTPQPHPSHQSHVTSKLPHEEYFESLVSDQGRLKRLNKIAQRMTGAQVTIQSRTIHEDLIPAGPIEQAKAIYQKIEHTKDQSLYRQHIILFGDAVDRHATLQSVQLSKGRDSKTAALEEIAGELGIKKTRVAKRYTHSRQYLKFAEIGGPGSLRSMDGSKWDLENTSEEDIQLLCNYRKDRLSAVEEQSQALNFIVMEDFIHSLLAQGVKAAEIAQGRTPLAKLICRHVEVRSLIQDGTILPKGVTIGSNEQSRRTFPRSPAGPESGMDVRLPSHTTLPDPQGPAPFYNALRSQQPYCAAETSTNTAKRRRVSRNEGLPTPAVCPAPIQQNNGSTTQAEGQHCSTDMTNHPEQQYNFLPHFEKAGSIEHESVSSNSHVALHGDLGPISEEVEEMQDRDMTHFRLHRDEPVLGLRLSASRSCPRRSILDNADAQQPSLVDDDLPPPPNSNADAYFTSYAIDFVHTLDDDARLAFGLHVSLQ</sequence>
<feature type="compositionally biased region" description="Polar residues" evidence="1">
    <location>
        <begin position="401"/>
        <end position="416"/>
    </location>
</feature>
<organism evidence="2 3">
    <name type="scientific">Plenodomus tracheiphilus IPT5</name>
    <dbReference type="NCBI Taxonomy" id="1408161"/>
    <lineage>
        <taxon>Eukaryota</taxon>
        <taxon>Fungi</taxon>
        <taxon>Dikarya</taxon>
        <taxon>Ascomycota</taxon>
        <taxon>Pezizomycotina</taxon>
        <taxon>Dothideomycetes</taxon>
        <taxon>Pleosporomycetidae</taxon>
        <taxon>Pleosporales</taxon>
        <taxon>Pleosporineae</taxon>
        <taxon>Leptosphaeriaceae</taxon>
        <taxon>Plenodomus</taxon>
    </lineage>
</organism>
<feature type="region of interest" description="Disordered" evidence="1">
    <location>
        <begin position="497"/>
        <end position="522"/>
    </location>
</feature>
<feature type="compositionally biased region" description="Polar residues" evidence="1">
    <location>
        <begin position="364"/>
        <end position="379"/>
    </location>
</feature>
<feature type="region of interest" description="Disordered" evidence="1">
    <location>
        <begin position="318"/>
        <end position="416"/>
    </location>
</feature>
<evidence type="ECO:0000313" key="2">
    <source>
        <dbReference type="EMBL" id="KAF2844447.1"/>
    </source>
</evidence>
<proteinExistence type="predicted"/>
<reference evidence="2" key="1">
    <citation type="submission" date="2020-01" db="EMBL/GenBank/DDBJ databases">
        <authorList>
            <consortium name="DOE Joint Genome Institute"/>
            <person name="Haridas S."/>
            <person name="Albert R."/>
            <person name="Binder M."/>
            <person name="Bloem J."/>
            <person name="Labutti K."/>
            <person name="Salamov A."/>
            <person name="Andreopoulos B."/>
            <person name="Baker S.E."/>
            <person name="Barry K."/>
            <person name="Bills G."/>
            <person name="Bluhm B.H."/>
            <person name="Cannon C."/>
            <person name="Castanera R."/>
            <person name="Culley D.E."/>
            <person name="Daum C."/>
            <person name="Ezra D."/>
            <person name="Gonzalez J.B."/>
            <person name="Henrissat B."/>
            <person name="Kuo A."/>
            <person name="Liang C."/>
            <person name="Lipzen A."/>
            <person name="Lutzoni F."/>
            <person name="Magnuson J."/>
            <person name="Mondo S."/>
            <person name="Nolan M."/>
            <person name="Ohm R."/>
            <person name="Pangilinan J."/>
            <person name="Park H.-J."/>
            <person name="Ramirez L."/>
            <person name="Alfaro M."/>
            <person name="Sun H."/>
            <person name="Tritt A."/>
            <person name="Yoshinaga Y."/>
            <person name="Zwiers L.-H."/>
            <person name="Turgeon B.G."/>
            <person name="Goodwin S.B."/>
            <person name="Spatafora J.W."/>
            <person name="Crous P.W."/>
            <person name="Grigoriev I.V."/>
        </authorList>
    </citation>
    <scope>NUCLEOTIDE SEQUENCE</scope>
    <source>
        <strain evidence="2">IPT5</strain>
    </source>
</reference>
<dbReference type="AlphaFoldDB" id="A0A6A7AQ17"/>
<keyword evidence="3" id="KW-1185">Reference proteome</keyword>
<dbReference type="Proteomes" id="UP000799423">
    <property type="component" value="Unassembled WGS sequence"/>
</dbReference>
<dbReference type="OrthoDB" id="3695057at2759"/>
<name>A0A6A7AQ17_9PLEO</name>
<protein>
    <submittedName>
        <fullName evidence="2">Uncharacterized protein</fullName>
    </submittedName>
</protein>
<evidence type="ECO:0000313" key="3">
    <source>
        <dbReference type="Proteomes" id="UP000799423"/>
    </source>
</evidence>
<gene>
    <name evidence="2" type="ORF">T440DRAFT_326621</name>
</gene>
<dbReference type="EMBL" id="MU006379">
    <property type="protein sequence ID" value="KAF2844447.1"/>
    <property type="molecule type" value="Genomic_DNA"/>
</dbReference>
<accession>A0A6A7AQ17</accession>